<dbReference type="EMBL" id="LSRX01001094">
    <property type="protein sequence ID" value="OLP83746.1"/>
    <property type="molecule type" value="Genomic_DNA"/>
</dbReference>
<organism evidence="1 2">
    <name type="scientific">Symbiodinium microadriaticum</name>
    <name type="common">Dinoflagellate</name>
    <name type="synonym">Zooxanthella microadriatica</name>
    <dbReference type="NCBI Taxonomy" id="2951"/>
    <lineage>
        <taxon>Eukaryota</taxon>
        <taxon>Sar</taxon>
        <taxon>Alveolata</taxon>
        <taxon>Dinophyceae</taxon>
        <taxon>Suessiales</taxon>
        <taxon>Symbiodiniaceae</taxon>
        <taxon>Symbiodinium</taxon>
    </lineage>
</organism>
<evidence type="ECO:0000313" key="2">
    <source>
        <dbReference type="Proteomes" id="UP000186817"/>
    </source>
</evidence>
<reference evidence="1 2" key="1">
    <citation type="submission" date="2016-02" db="EMBL/GenBank/DDBJ databases">
        <title>Genome analysis of coral dinoflagellate symbionts highlights evolutionary adaptations to a symbiotic lifestyle.</title>
        <authorList>
            <person name="Aranda M."/>
            <person name="Li Y."/>
            <person name="Liew Y.J."/>
            <person name="Baumgarten S."/>
            <person name="Simakov O."/>
            <person name="Wilson M."/>
            <person name="Piel J."/>
            <person name="Ashoor H."/>
            <person name="Bougouffa S."/>
            <person name="Bajic V.B."/>
            <person name="Ryu T."/>
            <person name="Ravasi T."/>
            <person name="Bayer T."/>
            <person name="Micklem G."/>
            <person name="Kim H."/>
            <person name="Bhak J."/>
            <person name="Lajeunesse T.C."/>
            <person name="Voolstra C.R."/>
        </authorList>
    </citation>
    <scope>NUCLEOTIDE SEQUENCE [LARGE SCALE GENOMIC DNA]</scope>
    <source>
        <strain evidence="1 2">CCMP2467</strain>
    </source>
</reference>
<evidence type="ECO:0000313" key="1">
    <source>
        <dbReference type="EMBL" id="OLP83746.1"/>
    </source>
</evidence>
<name>A0A1Q9CLF3_SYMMI</name>
<keyword evidence="2" id="KW-1185">Reference proteome</keyword>
<protein>
    <submittedName>
        <fullName evidence="1">Uncharacterized protein</fullName>
    </submittedName>
</protein>
<dbReference type="Proteomes" id="UP000186817">
    <property type="component" value="Unassembled WGS sequence"/>
</dbReference>
<sequence>MKASLLEGSLLMVHSKATLRGQHRLLHSNILFIPAANLSDLLAWLFRRGAPTEKLSSGKSGAIAIKSGLPAAETFSKLYRMKTNGLSEGLLVISCKAWLGVLLSLVKLSWWHLEEMDGNMRTKIDHGDL</sequence>
<accession>A0A1Q9CLF3</accession>
<proteinExistence type="predicted"/>
<gene>
    <name evidence="1" type="ORF">AK812_SmicGene35457</name>
</gene>
<comment type="caution">
    <text evidence="1">The sequence shown here is derived from an EMBL/GenBank/DDBJ whole genome shotgun (WGS) entry which is preliminary data.</text>
</comment>
<dbReference type="AlphaFoldDB" id="A0A1Q9CLF3"/>